<sequence>MSENLRAQTISRGQSVEMDDNARRVLRNTWNLLALTLLFSAGVATVSMIKNWPHPGLIITLVGYFGLLFATQALRNSAWGILTTFALTGFMGLTIGPIINAYTTMFSNGDQLVIAAMGTTGVAFIGLSGFAMVTKKDFSFLGPMLFAGILVAFVAGLVAYFFSMPALSLAVSGMFALLMCGLILFQTQQIVRGGETNYIMATVTLFVSIYNLFLSLLQLFGFFFGEE</sequence>
<feature type="transmembrane region" description="Helical" evidence="7">
    <location>
        <begin position="197"/>
        <end position="224"/>
    </location>
</feature>
<dbReference type="InterPro" id="IPR006214">
    <property type="entry name" value="Bax_inhibitor_1-related"/>
</dbReference>
<dbReference type="Pfam" id="PF01027">
    <property type="entry name" value="Bax1-I"/>
    <property type="match status" value="1"/>
</dbReference>
<feature type="transmembrane region" description="Helical" evidence="7">
    <location>
        <begin position="55"/>
        <end position="71"/>
    </location>
</feature>
<name>A0A3E1K7W7_9GAMM</name>
<organism evidence="8 9">
    <name type="scientific">Wenzhouxiangella sediminis</name>
    <dbReference type="NCBI Taxonomy" id="1792836"/>
    <lineage>
        <taxon>Bacteria</taxon>
        <taxon>Pseudomonadati</taxon>
        <taxon>Pseudomonadota</taxon>
        <taxon>Gammaproteobacteria</taxon>
        <taxon>Chromatiales</taxon>
        <taxon>Wenzhouxiangellaceae</taxon>
        <taxon>Wenzhouxiangella</taxon>
    </lineage>
</organism>
<keyword evidence="5 7" id="KW-1133">Transmembrane helix</keyword>
<keyword evidence="4 7" id="KW-0812">Transmembrane</keyword>
<dbReference type="GO" id="GO:0005886">
    <property type="term" value="C:plasma membrane"/>
    <property type="evidence" value="ECO:0007669"/>
    <property type="project" value="UniProtKB-SubCell"/>
</dbReference>
<keyword evidence="6 7" id="KW-0472">Membrane</keyword>
<gene>
    <name evidence="8" type="ORF">DZC52_09845</name>
</gene>
<comment type="caution">
    <text evidence="8">The sequence shown here is derived from an EMBL/GenBank/DDBJ whole genome shotgun (WGS) entry which is preliminary data.</text>
</comment>
<evidence type="ECO:0000256" key="1">
    <source>
        <dbReference type="ARBA" id="ARBA00004651"/>
    </source>
</evidence>
<protein>
    <submittedName>
        <fullName evidence="8">BAX inhibitor (BI)-1/YccA family protein</fullName>
    </submittedName>
</protein>
<dbReference type="EMBL" id="QUZK01000038">
    <property type="protein sequence ID" value="RFF30105.1"/>
    <property type="molecule type" value="Genomic_DNA"/>
</dbReference>
<reference evidence="8 9" key="1">
    <citation type="submission" date="2018-08" db="EMBL/GenBank/DDBJ databases">
        <title>Wenzhouxiangella salilacus sp. nov., a novel bacterium isolated from a saline lake in Xinjiang Province, China.</title>
        <authorList>
            <person name="Han S."/>
        </authorList>
    </citation>
    <scope>NUCLEOTIDE SEQUENCE [LARGE SCALE GENOMIC DNA]</scope>
    <source>
        <strain evidence="8 9">XDB06</strain>
    </source>
</reference>
<dbReference type="CDD" id="cd10433">
    <property type="entry name" value="YccA_like"/>
    <property type="match status" value="1"/>
</dbReference>
<evidence type="ECO:0000256" key="4">
    <source>
        <dbReference type="ARBA" id="ARBA00022692"/>
    </source>
</evidence>
<comment type="similarity">
    <text evidence="2 7">Belongs to the BI1 family.</text>
</comment>
<keyword evidence="3" id="KW-1003">Cell membrane</keyword>
<feature type="transmembrane region" description="Helical" evidence="7">
    <location>
        <begin position="78"/>
        <end position="99"/>
    </location>
</feature>
<dbReference type="AlphaFoldDB" id="A0A3E1K7W7"/>
<feature type="transmembrane region" description="Helical" evidence="7">
    <location>
        <begin position="30"/>
        <end position="49"/>
    </location>
</feature>
<evidence type="ECO:0000256" key="6">
    <source>
        <dbReference type="ARBA" id="ARBA00023136"/>
    </source>
</evidence>
<evidence type="ECO:0000256" key="2">
    <source>
        <dbReference type="ARBA" id="ARBA00010350"/>
    </source>
</evidence>
<accession>A0A3E1K7W7</accession>
<dbReference type="PANTHER" id="PTHR23291">
    <property type="entry name" value="BAX INHIBITOR-RELATED"/>
    <property type="match status" value="1"/>
</dbReference>
<comment type="subcellular location">
    <subcellularLocation>
        <location evidence="1">Cell membrane</location>
        <topology evidence="1">Multi-pass membrane protein</topology>
    </subcellularLocation>
</comment>
<evidence type="ECO:0000256" key="7">
    <source>
        <dbReference type="RuleBase" id="RU004379"/>
    </source>
</evidence>
<evidence type="ECO:0000313" key="9">
    <source>
        <dbReference type="Proteomes" id="UP000260351"/>
    </source>
</evidence>
<keyword evidence="9" id="KW-1185">Reference proteome</keyword>
<feature type="transmembrane region" description="Helical" evidence="7">
    <location>
        <begin position="111"/>
        <end position="133"/>
    </location>
</feature>
<dbReference type="RefSeq" id="WP_116650974.1">
    <property type="nucleotide sequence ID" value="NZ_QUZK01000038.1"/>
</dbReference>
<evidence type="ECO:0000256" key="5">
    <source>
        <dbReference type="ARBA" id="ARBA00022989"/>
    </source>
</evidence>
<evidence type="ECO:0000313" key="8">
    <source>
        <dbReference type="EMBL" id="RFF30105.1"/>
    </source>
</evidence>
<proteinExistence type="inferred from homology"/>
<evidence type="ECO:0000256" key="3">
    <source>
        <dbReference type="ARBA" id="ARBA00022475"/>
    </source>
</evidence>
<dbReference type="Proteomes" id="UP000260351">
    <property type="component" value="Unassembled WGS sequence"/>
</dbReference>
<dbReference type="OrthoDB" id="9813298at2"/>
<feature type="transmembrane region" description="Helical" evidence="7">
    <location>
        <begin position="140"/>
        <end position="161"/>
    </location>
</feature>
<feature type="transmembrane region" description="Helical" evidence="7">
    <location>
        <begin position="167"/>
        <end position="185"/>
    </location>
</feature>
<dbReference type="PANTHER" id="PTHR23291:SF115">
    <property type="entry name" value="MODULATOR OF FTSH PROTEASE YCCA"/>
    <property type="match status" value="1"/>
</dbReference>